<name>A0ACB8XGQ0_ARCLA</name>
<dbReference type="EMBL" id="CM042064">
    <property type="protein sequence ID" value="KAI3665756.1"/>
    <property type="molecule type" value="Genomic_DNA"/>
</dbReference>
<sequence length="208" mass="22172">MPKLCVLGASSAINEDKKLWRKMGSECKSQFFTEFYNLNKAISREDSSAMASTSSNLLLNTFSRRRSSPVTTVSAYKAQCPKSTPPAIRSDSQSQSRRQMLFLMTATTAVKALEMPSMAEDIGLFGLRKKLKKAEEEAEEIVKEGIESAEKGLEAAERGIETAEKEIATDVSFGIGGGLTQAGVVVGAEAAGVLIATSVVNGILGPEG</sequence>
<reference evidence="1 2" key="2">
    <citation type="journal article" date="2022" name="Mol. Ecol. Resour.">
        <title>The genomes of chicory, endive, great burdock and yacon provide insights into Asteraceae paleo-polyploidization history and plant inulin production.</title>
        <authorList>
            <person name="Fan W."/>
            <person name="Wang S."/>
            <person name="Wang H."/>
            <person name="Wang A."/>
            <person name="Jiang F."/>
            <person name="Liu H."/>
            <person name="Zhao H."/>
            <person name="Xu D."/>
            <person name="Zhang Y."/>
        </authorList>
    </citation>
    <scope>NUCLEOTIDE SEQUENCE [LARGE SCALE GENOMIC DNA]</scope>
    <source>
        <strain evidence="2">cv. Niubang</strain>
    </source>
</reference>
<dbReference type="Proteomes" id="UP001055879">
    <property type="component" value="Linkage Group LG18"/>
</dbReference>
<gene>
    <name evidence="1" type="ORF">L6452_44386</name>
</gene>
<keyword evidence="2" id="KW-1185">Reference proteome</keyword>
<proteinExistence type="predicted"/>
<organism evidence="1 2">
    <name type="scientific">Arctium lappa</name>
    <name type="common">Greater burdock</name>
    <name type="synonym">Lappa major</name>
    <dbReference type="NCBI Taxonomy" id="4217"/>
    <lineage>
        <taxon>Eukaryota</taxon>
        <taxon>Viridiplantae</taxon>
        <taxon>Streptophyta</taxon>
        <taxon>Embryophyta</taxon>
        <taxon>Tracheophyta</taxon>
        <taxon>Spermatophyta</taxon>
        <taxon>Magnoliopsida</taxon>
        <taxon>eudicotyledons</taxon>
        <taxon>Gunneridae</taxon>
        <taxon>Pentapetalae</taxon>
        <taxon>asterids</taxon>
        <taxon>campanulids</taxon>
        <taxon>Asterales</taxon>
        <taxon>Asteraceae</taxon>
        <taxon>Carduoideae</taxon>
        <taxon>Cardueae</taxon>
        <taxon>Arctiinae</taxon>
        <taxon>Arctium</taxon>
    </lineage>
</organism>
<accession>A0ACB8XGQ0</accession>
<comment type="caution">
    <text evidence="1">The sequence shown here is derived from an EMBL/GenBank/DDBJ whole genome shotgun (WGS) entry which is preliminary data.</text>
</comment>
<reference evidence="2" key="1">
    <citation type="journal article" date="2022" name="Mol. Ecol. Resour.">
        <title>The genomes of chicory, endive, great burdock and yacon provide insights into Asteraceae palaeo-polyploidization history and plant inulin production.</title>
        <authorList>
            <person name="Fan W."/>
            <person name="Wang S."/>
            <person name="Wang H."/>
            <person name="Wang A."/>
            <person name="Jiang F."/>
            <person name="Liu H."/>
            <person name="Zhao H."/>
            <person name="Xu D."/>
            <person name="Zhang Y."/>
        </authorList>
    </citation>
    <scope>NUCLEOTIDE SEQUENCE [LARGE SCALE GENOMIC DNA]</scope>
    <source>
        <strain evidence="2">cv. Niubang</strain>
    </source>
</reference>
<evidence type="ECO:0000313" key="1">
    <source>
        <dbReference type="EMBL" id="KAI3665756.1"/>
    </source>
</evidence>
<evidence type="ECO:0000313" key="2">
    <source>
        <dbReference type="Proteomes" id="UP001055879"/>
    </source>
</evidence>
<protein>
    <submittedName>
        <fullName evidence="1">Uncharacterized protein</fullName>
    </submittedName>
</protein>